<feature type="chain" id="PRO_5010297068" description="Antimicrobial peptide resistance and lipid A acylation PagP" evidence="1">
    <location>
        <begin position="25"/>
        <end position="178"/>
    </location>
</feature>
<name>A0A1I7JGV0_9BURK</name>
<protein>
    <recommendedName>
        <fullName evidence="4">Antimicrobial peptide resistance and lipid A acylation PagP</fullName>
    </recommendedName>
</protein>
<evidence type="ECO:0000313" key="3">
    <source>
        <dbReference type="Proteomes" id="UP000183656"/>
    </source>
</evidence>
<evidence type="ECO:0000256" key="1">
    <source>
        <dbReference type="SAM" id="SignalP"/>
    </source>
</evidence>
<dbReference type="OrthoDB" id="8561992at2"/>
<accession>A0A1I7JGV0</accession>
<dbReference type="EMBL" id="FPBX01000026">
    <property type="protein sequence ID" value="SFU84396.1"/>
    <property type="molecule type" value="Genomic_DNA"/>
</dbReference>
<evidence type="ECO:0000313" key="2">
    <source>
        <dbReference type="EMBL" id="SFU84396.1"/>
    </source>
</evidence>
<evidence type="ECO:0008006" key="4">
    <source>
        <dbReference type="Google" id="ProtNLM"/>
    </source>
</evidence>
<proteinExistence type="predicted"/>
<feature type="signal peptide" evidence="1">
    <location>
        <begin position="1"/>
        <end position="24"/>
    </location>
</feature>
<sequence>MSIALPKPWPVALACLLACAGAGAETASEAPSRLSGWTFGYSPYTLHYSDAKKENDWEPDDQKHSYVWLLQAEKALDERHIAGLAIFSNSFGQFTQYAYYGWQFRPFDSMPKFYAKITGGIIHGYKEPYEKKIPLNHKSGWGITAIPAIGYQVTPNWGAQLNVLGNAGLMFQVNYTVR</sequence>
<dbReference type="AlphaFoldDB" id="A0A1I7JGV0"/>
<organism evidence="2 3">
    <name type="scientific">Paenacidovorax caeni</name>
    <dbReference type="NCBI Taxonomy" id="343013"/>
    <lineage>
        <taxon>Bacteria</taxon>
        <taxon>Pseudomonadati</taxon>
        <taxon>Pseudomonadota</taxon>
        <taxon>Betaproteobacteria</taxon>
        <taxon>Burkholderiales</taxon>
        <taxon>Comamonadaceae</taxon>
        <taxon>Paenacidovorax</taxon>
    </lineage>
</organism>
<dbReference type="RefSeq" id="WP_054256605.1">
    <property type="nucleotide sequence ID" value="NZ_CYIG01000021.1"/>
</dbReference>
<dbReference type="Proteomes" id="UP000183656">
    <property type="component" value="Unassembled WGS sequence"/>
</dbReference>
<reference evidence="2 3" key="1">
    <citation type="submission" date="2016-10" db="EMBL/GenBank/DDBJ databases">
        <authorList>
            <person name="de Groot N.N."/>
        </authorList>
    </citation>
    <scope>NUCLEOTIDE SEQUENCE [LARGE SCALE GENOMIC DNA]</scope>
    <source>
        <strain evidence="2 3">R-24608</strain>
    </source>
</reference>
<gene>
    <name evidence="2" type="ORF">SAMN04489707_102621</name>
</gene>
<keyword evidence="1" id="KW-0732">Signal</keyword>
<keyword evidence="3" id="KW-1185">Reference proteome</keyword>